<evidence type="ECO:0000313" key="8">
    <source>
        <dbReference type="EMBL" id="KAF7495538.1"/>
    </source>
</evidence>
<dbReference type="PANTHER" id="PTHR46458">
    <property type="entry name" value="BLR2807 PROTEIN"/>
    <property type="match status" value="1"/>
</dbReference>
<dbReference type="PANTHER" id="PTHR46458:SF1">
    <property type="entry name" value="GEO09476P1"/>
    <property type="match status" value="1"/>
</dbReference>
<dbReference type="Gene3D" id="1.10.490.10">
    <property type="entry name" value="Globins"/>
    <property type="match status" value="1"/>
</dbReference>
<keyword evidence="5" id="KW-0408">Iron</keyword>
<dbReference type="CDD" id="cd01040">
    <property type="entry name" value="Mb-like"/>
    <property type="match status" value="1"/>
</dbReference>
<protein>
    <submittedName>
        <fullName evidence="10">GLOBIN domain-containing protein</fullName>
    </submittedName>
    <submittedName>
        <fullName evidence="9">Globin-like protein 2</fullName>
    </submittedName>
</protein>
<dbReference type="GO" id="GO:0046872">
    <property type="term" value="F:metal ion binding"/>
    <property type="evidence" value="ECO:0007669"/>
    <property type="project" value="UniProtKB-KW"/>
</dbReference>
<evidence type="ECO:0000313" key="11">
    <source>
        <dbReference type="Proteomes" id="UP000070412"/>
    </source>
</evidence>
<dbReference type="EMBL" id="JXLN01010075">
    <property type="protein sequence ID" value="KPM05076.1"/>
    <property type="molecule type" value="Genomic_DNA"/>
</dbReference>
<dbReference type="InterPro" id="IPR012292">
    <property type="entry name" value="Globin/Proto"/>
</dbReference>
<reference evidence="11" key="2">
    <citation type="journal article" date="2020" name="PLoS Negl. Trop. Dis.">
        <title>High-quality nuclear genome for Sarcoptes scabiei-A critical resource for a neglected parasite.</title>
        <authorList>
            <person name="Korhonen P.K."/>
            <person name="Gasser R.B."/>
            <person name="Ma G."/>
            <person name="Wang T."/>
            <person name="Stroehlein A.J."/>
            <person name="Young N.D."/>
            <person name="Ang C.S."/>
            <person name="Fernando D.D."/>
            <person name="Lu H.C."/>
            <person name="Taylor S."/>
            <person name="Reynolds S.L."/>
            <person name="Mofiz E."/>
            <person name="Najaraj S.H."/>
            <person name="Gowda H."/>
            <person name="Madugundu A."/>
            <person name="Renuse S."/>
            <person name="Holt D."/>
            <person name="Pandey A."/>
            <person name="Papenfuss A.T."/>
            <person name="Fischer K."/>
        </authorList>
    </citation>
    <scope>NUCLEOTIDE SEQUENCE [LARGE SCALE GENOMIC DNA]</scope>
</reference>
<dbReference type="GO" id="GO:0005344">
    <property type="term" value="F:oxygen carrier activity"/>
    <property type="evidence" value="ECO:0007669"/>
    <property type="project" value="UniProtKB-KW"/>
</dbReference>
<reference evidence="8" key="3">
    <citation type="submission" date="2020-01" db="EMBL/GenBank/DDBJ databases">
        <authorList>
            <person name="Korhonen P.K.K."/>
            <person name="Guangxu M.G."/>
            <person name="Wang T.W."/>
            <person name="Stroehlein A.J.S."/>
            <person name="Young N.D."/>
            <person name="Ang C.-S.A."/>
            <person name="Fernando D.W.F."/>
            <person name="Lu H.L."/>
            <person name="Taylor S.T."/>
            <person name="Ehtesham M.E.M."/>
            <person name="Najaraj S.H.N."/>
            <person name="Harsha G.H.G."/>
            <person name="Madugundu A.M."/>
            <person name="Renuse S.R."/>
            <person name="Holt D.H."/>
            <person name="Pandey A.P."/>
            <person name="Papenfuss A.P."/>
            <person name="Gasser R.B.G."/>
            <person name="Fischer K.F."/>
        </authorList>
    </citation>
    <scope>NUCLEOTIDE SEQUENCE</scope>
    <source>
        <strain evidence="8">SSS_KF_BRIS2020</strain>
    </source>
</reference>
<dbReference type="GO" id="GO:0019825">
    <property type="term" value="F:oxygen binding"/>
    <property type="evidence" value="ECO:0007669"/>
    <property type="project" value="InterPro"/>
</dbReference>
<proteinExistence type="inferred from homology"/>
<feature type="domain" description="Globin" evidence="7">
    <location>
        <begin position="3"/>
        <end position="164"/>
    </location>
</feature>
<dbReference type="InterPro" id="IPR009050">
    <property type="entry name" value="Globin-like_sf"/>
</dbReference>
<dbReference type="Proteomes" id="UP000616769">
    <property type="component" value="Unassembled WGS sequence"/>
</dbReference>
<keyword evidence="1 6" id="KW-0813">Transport</keyword>
<dbReference type="EnsemblMetazoa" id="SSS_7640s_mrna">
    <property type="protein sequence ID" value="KAF7495538.1"/>
    <property type="gene ID" value="SSS_7640"/>
</dbReference>
<accession>A0A132A213</accession>
<evidence type="ECO:0000256" key="1">
    <source>
        <dbReference type="ARBA" id="ARBA00022448"/>
    </source>
</evidence>
<evidence type="ECO:0000256" key="4">
    <source>
        <dbReference type="ARBA" id="ARBA00022723"/>
    </source>
</evidence>
<organism evidence="9 12">
    <name type="scientific">Sarcoptes scabiei</name>
    <name type="common">Itch mite</name>
    <name type="synonym">Acarus scabiei</name>
    <dbReference type="NCBI Taxonomy" id="52283"/>
    <lineage>
        <taxon>Eukaryota</taxon>
        <taxon>Metazoa</taxon>
        <taxon>Ecdysozoa</taxon>
        <taxon>Arthropoda</taxon>
        <taxon>Chelicerata</taxon>
        <taxon>Arachnida</taxon>
        <taxon>Acari</taxon>
        <taxon>Acariformes</taxon>
        <taxon>Sarcoptiformes</taxon>
        <taxon>Astigmata</taxon>
        <taxon>Psoroptidia</taxon>
        <taxon>Sarcoptoidea</taxon>
        <taxon>Sarcoptidae</taxon>
        <taxon>Sarcoptinae</taxon>
        <taxon>Sarcoptes</taxon>
    </lineage>
</organism>
<comment type="similarity">
    <text evidence="6">Belongs to the globin family.</text>
</comment>
<dbReference type="AlphaFoldDB" id="A0A132A213"/>
<dbReference type="Proteomes" id="UP000070412">
    <property type="component" value="Unassembled WGS sequence"/>
</dbReference>
<reference evidence="9 12" key="1">
    <citation type="journal article" date="2015" name="Parasit. Vectors">
        <title>Draft genome of the scabies mite.</title>
        <authorList>
            <person name="Rider S.D.Jr."/>
            <person name="Morgan M.S."/>
            <person name="Arlian L.G."/>
        </authorList>
    </citation>
    <scope>NUCLEOTIDE SEQUENCE [LARGE SCALE GENOMIC DNA]</scope>
    <source>
        <strain evidence="9">Arlian Lab</strain>
    </source>
</reference>
<dbReference type="InterPro" id="IPR050532">
    <property type="entry name" value="Globin-like_OT"/>
</dbReference>
<evidence type="ECO:0000259" key="7">
    <source>
        <dbReference type="PROSITE" id="PS01033"/>
    </source>
</evidence>
<sequence length="164" mass="20055">MTEFEREEIEVLREQWDRIVHYHQECFGMKLFQRLLQLHPEYRPLFGFEETVEEIQNTQRLKAHGINVVYMLNMLFDNFDDMDMIDELIFKLVKLHMMRGIDQIWLDDIIEPFELVLEEFNAKIQIERIEVLRKAFIFIKNRMQELYDENVVAKMLDTSDISEY</sequence>
<evidence type="ECO:0000256" key="2">
    <source>
        <dbReference type="ARBA" id="ARBA00022617"/>
    </source>
</evidence>
<dbReference type="InterPro" id="IPR044399">
    <property type="entry name" value="Mb-like_M"/>
</dbReference>
<keyword evidence="3 6" id="KW-0561">Oxygen transport</keyword>
<reference evidence="10" key="4">
    <citation type="submission" date="2022-06" db="UniProtKB">
        <authorList>
            <consortium name="EnsemblMetazoa"/>
        </authorList>
    </citation>
    <scope>IDENTIFICATION</scope>
</reference>
<dbReference type="EMBL" id="WVUK01000048">
    <property type="protein sequence ID" value="KAF7495538.1"/>
    <property type="molecule type" value="Genomic_DNA"/>
</dbReference>
<evidence type="ECO:0000313" key="12">
    <source>
        <dbReference type="Proteomes" id="UP000616769"/>
    </source>
</evidence>
<evidence type="ECO:0000256" key="3">
    <source>
        <dbReference type="ARBA" id="ARBA00022621"/>
    </source>
</evidence>
<dbReference type="SUPFAM" id="SSF46458">
    <property type="entry name" value="Globin-like"/>
    <property type="match status" value="1"/>
</dbReference>
<dbReference type="Pfam" id="PF00042">
    <property type="entry name" value="Globin"/>
    <property type="match status" value="1"/>
</dbReference>
<keyword evidence="2 6" id="KW-0349">Heme</keyword>
<dbReference type="GO" id="GO:0020037">
    <property type="term" value="F:heme binding"/>
    <property type="evidence" value="ECO:0007669"/>
    <property type="project" value="InterPro"/>
</dbReference>
<evidence type="ECO:0000256" key="5">
    <source>
        <dbReference type="ARBA" id="ARBA00023004"/>
    </source>
</evidence>
<dbReference type="OrthoDB" id="436496at2759"/>
<dbReference type="PROSITE" id="PS01033">
    <property type="entry name" value="GLOBIN"/>
    <property type="match status" value="1"/>
</dbReference>
<evidence type="ECO:0000313" key="9">
    <source>
        <dbReference type="EMBL" id="KPM05076.1"/>
    </source>
</evidence>
<keyword evidence="4" id="KW-0479">Metal-binding</keyword>
<dbReference type="OMA" id="YMLNMLF"/>
<evidence type="ECO:0000256" key="6">
    <source>
        <dbReference type="RuleBase" id="RU000356"/>
    </source>
</evidence>
<keyword evidence="11" id="KW-1185">Reference proteome</keyword>
<gene>
    <name evidence="9" type="ORF">QR98_0035350</name>
    <name evidence="8" type="ORF">SSS_7640</name>
</gene>
<dbReference type="InterPro" id="IPR000971">
    <property type="entry name" value="Globin"/>
</dbReference>
<evidence type="ECO:0000313" key="10">
    <source>
        <dbReference type="EnsemblMetazoa" id="KAF7495538.1"/>
    </source>
</evidence>
<name>A0A132A213_SARSC</name>
<dbReference type="VEuPathDB" id="VectorBase:SSCA002061"/>